<evidence type="ECO:0000313" key="1">
    <source>
        <dbReference type="EMBL" id="MFB9907502.1"/>
    </source>
</evidence>
<dbReference type="Gene3D" id="3.40.50.10330">
    <property type="entry name" value="Probable inorganic polyphosphate/atp-NAD kinase, domain 1"/>
    <property type="match status" value="1"/>
</dbReference>
<sequence>MSLAPRVVLVHRRTELADLLARHGTRGQAEFFLAGRGRDLAEVTARDAAQSAALAEVAAAIPLDWRRGSVERDDLPRFLFGPEDVVVVVGQDGLVANVAKYLRGQPVIGVGDGVLVRHKPSEFGRVLGSVAAGTAPLLRRTMVEAEADDGQKLLALNEIYLGHASHQTARYRLGAERQASSGLLVGTGTGASGWCRSVWQERKSGLRLPEPQERRLVWFVREAWPSPSTGTENTEGELSAGELTVQVESDRLVAFGDGLEADALALSWGQRLSIRLAGTVLVTC</sequence>
<dbReference type="EMBL" id="JBHLZU010000021">
    <property type="protein sequence ID" value="MFB9907502.1"/>
    <property type="molecule type" value="Genomic_DNA"/>
</dbReference>
<evidence type="ECO:0000313" key="2">
    <source>
        <dbReference type="Proteomes" id="UP001589693"/>
    </source>
</evidence>
<dbReference type="Gene3D" id="2.60.200.30">
    <property type="entry name" value="Probable inorganic polyphosphate/atp-NAD kinase, domain 2"/>
    <property type="match status" value="1"/>
</dbReference>
<keyword evidence="2" id="KW-1185">Reference proteome</keyword>
<dbReference type="InterPro" id="IPR016064">
    <property type="entry name" value="NAD/diacylglycerol_kinase_sf"/>
</dbReference>
<organism evidence="1 2">
    <name type="scientific">Allokutzneria oryzae</name>
    <dbReference type="NCBI Taxonomy" id="1378989"/>
    <lineage>
        <taxon>Bacteria</taxon>
        <taxon>Bacillati</taxon>
        <taxon>Actinomycetota</taxon>
        <taxon>Actinomycetes</taxon>
        <taxon>Pseudonocardiales</taxon>
        <taxon>Pseudonocardiaceae</taxon>
        <taxon>Allokutzneria</taxon>
    </lineage>
</organism>
<name>A0ABV6A2W4_9PSEU</name>
<dbReference type="SUPFAM" id="SSF111331">
    <property type="entry name" value="NAD kinase/diacylglycerol kinase-like"/>
    <property type="match status" value="1"/>
</dbReference>
<dbReference type="InterPro" id="IPR017438">
    <property type="entry name" value="ATP-NAD_kinase_N"/>
</dbReference>
<proteinExistence type="predicted"/>
<dbReference type="Proteomes" id="UP001589693">
    <property type="component" value="Unassembled WGS sequence"/>
</dbReference>
<evidence type="ECO:0008006" key="3">
    <source>
        <dbReference type="Google" id="ProtNLM"/>
    </source>
</evidence>
<dbReference type="RefSeq" id="WP_377857786.1">
    <property type="nucleotide sequence ID" value="NZ_JBHLZU010000021.1"/>
</dbReference>
<gene>
    <name evidence="1" type="ORF">ACFFQA_26520</name>
</gene>
<reference evidence="1 2" key="1">
    <citation type="submission" date="2024-09" db="EMBL/GenBank/DDBJ databases">
        <authorList>
            <person name="Sun Q."/>
            <person name="Mori K."/>
        </authorList>
    </citation>
    <scope>NUCLEOTIDE SEQUENCE [LARGE SCALE GENOMIC DNA]</scope>
    <source>
        <strain evidence="1 2">TBRC 7907</strain>
    </source>
</reference>
<accession>A0ABV6A2W4</accession>
<dbReference type="InterPro" id="IPR017437">
    <property type="entry name" value="ATP-NAD_kinase_PpnK-typ_C"/>
</dbReference>
<comment type="caution">
    <text evidence="1">The sequence shown here is derived from an EMBL/GenBank/DDBJ whole genome shotgun (WGS) entry which is preliminary data.</text>
</comment>
<protein>
    <recommendedName>
        <fullName evidence="3">Inorganic polyphosphate kinase</fullName>
    </recommendedName>
</protein>